<sequence length="100" mass="11702">MLLYNVTLIVEDASAQEWLEWMKTVHIPKVMATGRFVSNRLLAVLDSPNEGQTFCSQYVVESMENYLDYQQLDAPALQEELNTRFKDKFVAFRTLMEYLD</sequence>
<dbReference type="AlphaFoldDB" id="A0A318ULY1"/>
<evidence type="ECO:0000313" key="1">
    <source>
        <dbReference type="EMBL" id="PYF76098.1"/>
    </source>
</evidence>
<protein>
    <submittedName>
        <fullName evidence="1">Uncharacterized protein DUF4286</fullName>
    </submittedName>
</protein>
<dbReference type="RefSeq" id="WP_110829015.1">
    <property type="nucleotide sequence ID" value="NZ_QKLU01000002.1"/>
</dbReference>
<dbReference type="InterPro" id="IPR025563">
    <property type="entry name" value="DUF4286"/>
</dbReference>
<comment type="caution">
    <text evidence="1">The sequence shown here is derived from an EMBL/GenBank/DDBJ whole genome shotgun (WGS) entry which is preliminary data.</text>
</comment>
<gene>
    <name evidence="1" type="ORF">B0O44_102654</name>
</gene>
<name>A0A318ULY1_9SPHI</name>
<accession>A0A318ULY1</accession>
<dbReference type="OrthoDB" id="1121837at2"/>
<dbReference type="Pfam" id="PF14114">
    <property type="entry name" value="DUF4286"/>
    <property type="match status" value="1"/>
</dbReference>
<evidence type="ECO:0000313" key="2">
    <source>
        <dbReference type="Proteomes" id="UP000248198"/>
    </source>
</evidence>
<dbReference type="Proteomes" id="UP000248198">
    <property type="component" value="Unassembled WGS sequence"/>
</dbReference>
<proteinExistence type="predicted"/>
<reference evidence="1 2" key="1">
    <citation type="submission" date="2018-06" db="EMBL/GenBank/DDBJ databases">
        <title>Genomic Encyclopedia of Archaeal and Bacterial Type Strains, Phase II (KMG-II): from individual species to whole genera.</title>
        <authorList>
            <person name="Goeker M."/>
        </authorList>
    </citation>
    <scope>NUCLEOTIDE SEQUENCE [LARGE SCALE GENOMIC DNA]</scope>
    <source>
        <strain evidence="1 2">DSM 27372</strain>
    </source>
</reference>
<keyword evidence="2" id="KW-1185">Reference proteome</keyword>
<organism evidence="1 2">
    <name type="scientific">Pedobacter nutrimenti</name>
    <dbReference type="NCBI Taxonomy" id="1241337"/>
    <lineage>
        <taxon>Bacteria</taxon>
        <taxon>Pseudomonadati</taxon>
        <taxon>Bacteroidota</taxon>
        <taxon>Sphingobacteriia</taxon>
        <taxon>Sphingobacteriales</taxon>
        <taxon>Sphingobacteriaceae</taxon>
        <taxon>Pedobacter</taxon>
    </lineage>
</organism>
<dbReference type="EMBL" id="QKLU01000002">
    <property type="protein sequence ID" value="PYF76098.1"/>
    <property type="molecule type" value="Genomic_DNA"/>
</dbReference>